<dbReference type="AlphaFoldDB" id="A0A3M8LEV3"/>
<protein>
    <submittedName>
        <fullName evidence="8">FtsX-like permease family protein</fullName>
    </submittedName>
</protein>
<dbReference type="GO" id="GO:0005886">
    <property type="term" value="C:plasma membrane"/>
    <property type="evidence" value="ECO:0007669"/>
    <property type="project" value="UniProtKB-SubCell"/>
</dbReference>
<accession>A0A3M8LEV3</accession>
<evidence type="ECO:0000313" key="9">
    <source>
        <dbReference type="Proteomes" id="UP000279859"/>
    </source>
</evidence>
<evidence type="ECO:0000313" key="8">
    <source>
        <dbReference type="EMBL" id="RNE64016.1"/>
    </source>
</evidence>
<dbReference type="Proteomes" id="UP000279859">
    <property type="component" value="Unassembled WGS sequence"/>
</dbReference>
<evidence type="ECO:0000256" key="1">
    <source>
        <dbReference type="ARBA" id="ARBA00004651"/>
    </source>
</evidence>
<feature type="transmembrane region" description="Helical" evidence="6">
    <location>
        <begin position="393"/>
        <end position="414"/>
    </location>
</feature>
<keyword evidence="2" id="KW-1003">Cell membrane</keyword>
<sequence length="986" mass="98108">MAAVVVLTTFLLVGMTGFLDDAATTGTRAIIASAPARDRAMQVQLRSADQATTDAVGAALEAGLACTRAALLPSTRSRPIPLLAPAESQPAAVIVGADPGLAEHATLVDGSWPEPLIGSDSGTGAPVPAALQADAADALGVAVGDTIGAGWPGKTARFRITATWRPTDPSAASWFGDPAAATGFDHDAVGPLLVGGAWPHQLSSVLGAPTARWTLTPSAAITPDALPVLAKAIGGLQETGVPGVDAVSVTGDLDQTLARVQHGLVIARAIAAIPALLVVLLALITLGRLAGLVASARRSETSLRAARGASVAALAAFHTGEAALVAVPAAAIGSLAAALALGAAGVTASPSVLPIAAGVATGAVATAAVVAWRGIRGAVRVTRGTESGRARAAATAGMTLLVAGAAALSLRQFLLYRSPLTAGPDGSVHLDPLAALAPALCLVALALVGLLCFGPLLRSLQSVTTRSRGLAVVLPARQVARRPGVFAVALLLVTLAAGAATVAAGFTATWAALDQGAGLTRNGSDVRVQLDADRTAGGPGTLVTAVPYASLPQVDAALPVLAAPGRIATDAVSVLALRSDALASIAPALPPALRDASVAGRLMPASVGSELAGTRLSTTLTVDPVAGAGPGARVDVFSWVVDADGALTRLPLGRVALDSGAPVELSTMLPTGRAPWRLLAFEATRADVGTSAPVQVHFRTAKVGPAALHTATATWNHPTGRVMTGAGEAEPLPVVLTDELARRLGAQPGATLSFLLPGSGATVDAVVAGTAPYLPGTVDDDAILADLRMLDDHLLRAGDIPPPAADIWLSTDAPADVAGEAALLPHVAAAVSTADTGSTRALLAPVVTALWWGVAGILVLAVVAVVSTTVSLADSRRGEVVLLRTLGLTAGAQVRSRLAELGVVVAGAFVLGGAAGAVVTLLTVPDLARTAVGDPGAAIPVPLLVAWPAWGASLGALAVLLAAAGLGYAARIRRQAADTAWREETR</sequence>
<proteinExistence type="predicted"/>
<evidence type="ECO:0000259" key="7">
    <source>
        <dbReference type="Pfam" id="PF02687"/>
    </source>
</evidence>
<evidence type="ECO:0000256" key="2">
    <source>
        <dbReference type="ARBA" id="ARBA00022475"/>
    </source>
</evidence>
<reference evidence="8 9" key="1">
    <citation type="submission" date="2018-11" db="EMBL/GenBank/DDBJ databases">
        <title>Cryobacterium sp. nov., isolated from rhizosphere soil of lettuce.</title>
        <authorList>
            <person name="Wang Y."/>
        </authorList>
    </citation>
    <scope>NUCLEOTIDE SEQUENCE [LARGE SCALE GENOMIC DNA]</scope>
    <source>
        <strain evidence="8 9">NEAU-85</strain>
    </source>
</reference>
<evidence type="ECO:0000256" key="6">
    <source>
        <dbReference type="SAM" id="Phobius"/>
    </source>
</evidence>
<feature type="transmembrane region" description="Helical" evidence="6">
    <location>
        <begin position="485"/>
        <end position="513"/>
    </location>
</feature>
<name>A0A3M8LEV3_9MICO</name>
<feature type="transmembrane region" description="Helical" evidence="6">
    <location>
        <begin position="434"/>
        <end position="457"/>
    </location>
</feature>
<comment type="subcellular location">
    <subcellularLocation>
        <location evidence="1">Cell membrane</location>
        <topology evidence="1">Multi-pass membrane protein</topology>
    </subcellularLocation>
</comment>
<feature type="transmembrane region" description="Helical" evidence="6">
    <location>
        <begin position="352"/>
        <end position="372"/>
    </location>
</feature>
<keyword evidence="5 6" id="KW-0472">Membrane</keyword>
<comment type="caution">
    <text evidence="8">The sequence shown here is derived from an EMBL/GenBank/DDBJ whole genome shotgun (WGS) entry which is preliminary data.</text>
</comment>
<evidence type="ECO:0000256" key="3">
    <source>
        <dbReference type="ARBA" id="ARBA00022692"/>
    </source>
</evidence>
<feature type="transmembrane region" description="Helical" evidence="6">
    <location>
        <begin position="901"/>
        <end position="924"/>
    </location>
</feature>
<feature type="domain" description="ABC3 transporter permease C-terminal" evidence="7">
    <location>
        <begin position="855"/>
        <end position="975"/>
    </location>
</feature>
<feature type="transmembrane region" description="Helical" evidence="6">
    <location>
        <begin position="849"/>
        <end position="873"/>
    </location>
</feature>
<keyword evidence="4 6" id="KW-1133">Transmembrane helix</keyword>
<keyword evidence="3 6" id="KW-0812">Transmembrane</keyword>
<dbReference type="InterPro" id="IPR003838">
    <property type="entry name" value="ABC3_permease_C"/>
</dbReference>
<evidence type="ECO:0000256" key="4">
    <source>
        <dbReference type="ARBA" id="ARBA00022989"/>
    </source>
</evidence>
<evidence type="ECO:0000256" key="5">
    <source>
        <dbReference type="ARBA" id="ARBA00023136"/>
    </source>
</evidence>
<gene>
    <name evidence="8" type="ORF">EEJ31_05475</name>
</gene>
<dbReference type="Pfam" id="PF02687">
    <property type="entry name" value="FtsX"/>
    <property type="match status" value="1"/>
</dbReference>
<feature type="transmembrane region" description="Helical" evidence="6">
    <location>
        <begin position="265"/>
        <end position="290"/>
    </location>
</feature>
<feature type="transmembrane region" description="Helical" evidence="6">
    <location>
        <begin position="311"/>
        <end position="340"/>
    </location>
</feature>
<dbReference type="EMBL" id="RDSR01000006">
    <property type="protein sequence ID" value="RNE64016.1"/>
    <property type="molecule type" value="Genomic_DNA"/>
</dbReference>
<keyword evidence="9" id="KW-1185">Reference proteome</keyword>
<organism evidence="8 9">
    <name type="scientific">Cryobacterium tepidiphilum</name>
    <dbReference type="NCBI Taxonomy" id="2486026"/>
    <lineage>
        <taxon>Bacteria</taxon>
        <taxon>Bacillati</taxon>
        <taxon>Actinomycetota</taxon>
        <taxon>Actinomycetes</taxon>
        <taxon>Micrococcales</taxon>
        <taxon>Microbacteriaceae</taxon>
        <taxon>Cryobacterium</taxon>
    </lineage>
</organism>
<feature type="transmembrane region" description="Helical" evidence="6">
    <location>
        <begin position="944"/>
        <end position="969"/>
    </location>
</feature>